<evidence type="ECO:0000256" key="2">
    <source>
        <dbReference type="ARBA" id="ARBA00022670"/>
    </source>
</evidence>
<feature type="compositionally biased region" description="Polar residues" evidence="6">
    <location>
        <begin position="559"/>
        <end position="589"/>
    </location>
</feature>
<dbReference type="InterPro" id="IPR008758">
    <property type="entry name" value="Peptidase_S28"/>
</dbReference>
<keyword evidence="5" id="KW-0325">Glycoprotein</keyword>
<evidence type="ECO:0000313" key="7">
    <source>
        <dbReference type="EMBL" id="KAJ3252380.1"/>
    </source>
</evidence>
<dbReference type="EMBL" id="JADGKB010000143">
    <property type="protein sequence ID" value="KAJ3252380.1"/>
    <property type="molecule type" value="Genomic_DNA"/>
</dbReference>
<dbReference type="SUPFAM" id="SSF53474">
    <property type="entry name" value="alpha/beta-Hydrolases"/>
    <property type="match status" value="1"/>
</dbReference>
<sequence length="652" mass="69338">MTKRYSGLHIALEHRYYGKGTSQPVANLTVKDFTPDNLQWLTVDQVLADTAEFIKGYNSTLLTSKWITIGGSYAGNLAAWMRLKYPNLVYAAHSSSAPLNAIEDFWQYGYGVDIGLSKSGGSQVCAAGWRRAVGLFDDFIASNNASVVLNAVGAPPNLDVRDLAGVSTNFATLVQYGISDYVDLGNFNYTKSVTYVCSGDFVPAFIDPSSSDAELLADYIQFIKIKYPTPQSFSKLDTLANETNPSLKLWTWQICRDFGYFQVHSTQSTTAYSRYLTVDYFHWLCTVTFNIPNFRPNVTRVNSQYLGLGIYTATTRIVFVNGDTDPYSFLSVTPNDVQLSTNPGQPGPGFELPNIVLNNSGGRHCQDLSLPSSSSSPAFIETHSRILQSWDLYINFNPNLPNGGTIPNYSAAATISSTAGTATIDAQTMTSAAFSTTIVPLLTATPNSSVFTSSNPPAASSALWNTGTTSTLVTTDSVIPQITLSTLNPSPTVSSLTSTVGSPYIQSTVGVFTLIPTSTTQIPSTAQAPSTSVVQTSSTGTAQTSIPTPSQTASTPTQMSFVASSQTPSYPTNQSLSTPTTQIGSAGSSSTITVCPSPLASSGTSSSSATPTDQIIVFPNFTVPGQTATLGGFSFIFNPAAATTTPVNNDQC</sequence>
<feature type="region of interest" description="Disordered" evidence="6">
    <location>
        <begin position="522"/>
        <end position="589"/>
    </location>
</feature>
<evidence type="ECO:0000256" key="3">
    <source>
        <dbReference type="ARBA" id="ARBA00022729"/>
    </source>
</evidence>
<evidence type="ECO:0000256" key="5">
    <source>
        <dbReference type="ARBA" id="ARBA00023180"/>
    </source>
</evidence>
<dbReference type="Pfam" id="PF05577">
    <property type="entry name" value="Peptidase_S28"/>
    <property type="match status" value="1"/>
</dbReference>
<dbReference type="Gene3D" id="3.40.50.1820">
    <property type="entry name" value="alpha/beta hydrolase"/>
    <property type="match status" value="1"/>
</dbReference>
<dbReference type="Proteomes" id="UP001210925">
    <property type="component" value="Unassembled WGS sequence"/>
</dbReference>
<evidence type="ECO:0008006" key="9">
    <source>
        <dbReference type="Google" id="ProtNLM"/>
    </source>
</evidence>
<proteinExistence type="inferred from homology"/>
<dbReference type="GO" id="GO:0008239">
    <property type="term" value="F:dipeptidyl-peptidase activity"/>
    <property type="evidence" value="ECO:0007669"/>
    <property type="project" value="TreeGrafter"/>
</dbReference>
<dbReference type="PANTHER" id="PTHR11010:SF117">
    <property type="entry name" value="SERINE PROTEASE 16"/>
    <property type="match status" value="1"/>
</dbReference>
<gene>
    <name evidence="7" type="ORF">HK103_001593</name>
</gene>
<keyword evidence="4" id="KW-0378">Hydrolase</keyword>
<dbReference type="PANTHER" id="PTHR11010">
    <property type="entry name" value="PROTEASE S28 PRO-X CARBOXYPEPTIDASE-RELATED"/>
    <property type="match status" value="1"/>
</dbReference>
<comment type="caution">
    <text evidence="7">The sequence shown here is derived from an EMBL/GenBank/DDBJ whole genome shotgun (WGS) entry which is preliminary data.</text>
</comment>
<protein>
    <recommendedName>
        <fullName evidence="9">Peptidase S28</fullName>
    </recommendedName>
</protein>
<dbReference type="AlphaFoldDB" id="A0AAD5UEC7"/>
<evidence type="ECO:0000256" key="1">
    <source>
        <dbReference type="ARBA" id="ARBA00011079"/>
    </source>
</evidence>
<keyword evidence="8" id="KW-1185">Reference proteome</keyword>
<evidence type="ECO:0000256" key="4">
    <source>
        <dbReference type="ARBA" id="ARBA00022801"/>
    </source>
</evidence>
<accession>A0AAD5UEC7</accession>
<keyword evidence="2" id="KW-0645">Protease</keyword>
<dbReference type="InterPro" id="IPR042269">
    <property type="entry name" value="Ser_carbopepase_S28_SKS"/>
</dbReference>
<dbReference type="InterPro" id="IPR029058">
    <property type="entry name" value="AB_hydrolase_fold"/>
</dbReference>
<feature type="compositionally biased region" description="Low complexity" evidence="6">
    <location>
        <begin position="530"/>
        <end position="558"/>
    </location>
</feature>
<dbReference type="GO" id="GO:0070008">
    <property type="term" value="F:serine-type exopeptidase activity"/>
    <property type="evidence" value="ECO:0007669"/>
    <property type="project" value="InterPro"/>
</dbReference>
<reference evidence="7" key="1">
    <citation type="submission" date="2020-05" db="EMBL/GenBank/DDBJ databases">
        <title>Phylogenomic resolution of chytrid fungi.</title>
        <authorList>
            <person name="Stajich J.E."/>
            <person name="Amses K."/>
            <person name="Simmons R."/>
            <person name="Seto K."/>
            <person name="Myers J."/>
            <person name="Bonds A."/>
            <person name="Quandt C.A."/>
            <person name="Barry K."/>
            <person name="Liu P."/>
            <person name="Grigoriev I."/>
            <person name="Longcore J.E."/>
            <person name="James T.Y."/>
        </authorList>
    </citation>
    <scope>NUCLEOTIDE SEQUENCE</scope>
    <source>
        <strain evidence="7">PLAUS21</strain>
    </source>
</reference>
<dbReference type="Gene3D" id="1.20.120.980">
    <property type="entry name" value="Serine carboxypeptidase S28, SKS domain"/>
    <property type="match status" value="1"/>
</dbReference>
<organism evidence="7 8">
    <name type="scientific">Boothiomyces macroporosus</name>
    <dbReference type="NCBI Taxonomy" id="261099"/>
    <lineage>
        <taxon>Eukaryota</taxon>
        <taxon>Fungi</taxon>
        <taxon>Fungi incertae sedis</taxon>
        <taxon>Chytridiomycota</taxon>
        <taxon>Chytridiomycota incertae sedis</taxon>
        <taxon>Chytridiomycetes</taxon>
        <taxon>Rhizophydiales</taxon>
        <taxon>Terramycetaceae</taxon>
        <taxon>Boothiomyces</taxon>
    </lineage>
</organism>
<keyword evidence="3" id="KW-0732">Signal</keyword>
<name>A0AAD5UEC7_9FUNG</name>
<dbReference type="GO" id="GO:0006508">
    <property type="term" value="P:proteolysis"/>
    <property type="evidence" value="ECO:0007669"/>
    <property type="project" value="UniProtKB-KW"/>
</dbReference>
<comment type="similarity">
    <text evidence="1">Belongs to the peptidase S28 family.</text>
</comment>
<evidence type="ECO:0000313" key="8">
    <source>
        <dbReference type="Proteomes" id="UP001210925"/>
    </source>
</evidence>
<evidence type="ECO:0000256" key="6">
    <source>
        <dbReference type="SAM" id="MobiDB-lite"/>
    </source>
</evidence>